<dbReference type="Gene3D" id="1.10.287.130">
    <property type="match status" value="1"/>
</dbReference>
<evidence type="ECO:0000256" key="2">
    <source>
        <dbReference type="ARBA" id="ARBA00012438"/>
    </source>
</evidence>
<feature type="domain" description="PAC" evidence="9">
    <location>
        <begin position="225"/>
        <end position="277"/>
    </location>
</feature>
<dbReference type="SMART" id="SM00388">
    <property type="entry name" value="HisKA"/>
    <property type="match status" value="1"/>
</dbReference>
<dbReference type="SMART" id="SM00387">
    <property type="entry name" value="HATPase_c"/>
    <property type="match status" value="1"/>
</dbReference>
<comment type="catalytic activity">
    <reaction evidence="1">
        <text>ATP + protein L-histidine = ADP + protein N-phospho-L-histidine.</text>
        <dbReference type="EC" id="2.7.13.3"/>
    </reaction>
</comment>
<feature type="domain" description="PAC" evidence="9">
    <location>
        <begin position="98"/>
        <end position="150"/>
    </location>
</feature>
<name>A0A402AU80_9CHLR</name>
<dbReference type="InterPro" id="IPR004358">
    <property type="entry name" value="Sig_transdc_His_kin-like_C"/>
</dbReference>
<feature type="domain" description="PAS" evidence="8">
    <location>
        <begin position="24"/>
        <end position="94"/>
    </location>
</feature>
<proteinExistence type="predicted"/>
<keyword evidence="4" id="KW-0808">Transferase</keyword>
<dbReference type="FunFam" id="3.30.565.10:FF:000006">
    <property type="entry name" value="Sensor histidine kinase WalK"/>
    <property type="match status" value="1"/>
</dbReference>
<reference evidence="11" key="1">
    <citation type="submission" date="2018-12" db="EMBL/GenBank/DDBJ databases">
        <title>Tengunoibacter tsumagoiensis gen. nov., sp. nov., Dictyobacter kobayashii sp. nov., D. alpinus sp. nov., and D. joshuensis sp. nov. and description of Dictyobacteraceae fam. nov. within the order Ktedonobacterales isolated from Tengu-no-mugimeshi.</title>
        <authorList>
            <person name="Wang C.M."/>
            <person name="Zheng Y."/>
            <person name="Sakai Y."/>
            <person name="Toyoda A."/>
            <person name="Minakuchi Y."/>
            <person name="Abe K."/>
            <person name="Yokota A."/>
            <person name="Yabe S."/>
        </authorList>
    </citation>
    <scope>NUCLEOTIDE SEQUENCE [LARGE SCALE GENOMIC DNA]</scope>
    <source>
        <strain evidence="11">Uno11</strain>
    </source>
</reference>
<dbReference type="InterPro" id="IPR000014">
    <property type="entry name" value="PAS"/>
</dbReference>
<dbReference type="InterPro" id="IPR013655">
    <property type="entry name" value="PAS_fold_3"/>
</dbReference>
<evidence type="ECO:0000256" key="3">
    <source>
        <dbReference type="ARBA" id="ARBA00022553"/>
    </source>
</evidence>
<dbReference type="PROSITE" id="PS50109">
    <property type="entry name" value="HIS_KIN"/>
    <property type="match status" value="1"/>
</dbReference>
<keyword evidence="6" id="KW-0902">Two-component regulatory system</keyword>
<dbReference type="InterPro" id="IPR052162">
    <property type="entry name" value="Sensor_kinase/Photoreceptor"/>
</dbReference>
<protein>
    <recommendedName>
        <fullName evidence="2">histidine kinase</fullName>
        <ecNumber evidence="2">2.7.13.3</ecNumber>
    </recommendedName>
</protein>
<dbReference type="Gene3D" id="3.30.450.20">
    <property type="entry name" value="PAS domain"/>
    <property type="match status" value="4"/>
</dbReference>
<dbReference type="InterPro" id="IPR000700">
    <property type="entry name" value="PAS-assoc_C"/>
</dbReference>
<dbReference type="CDD" id="cd00075">
    <property type="entry name" value="HATPase"/>
    <property type="match status" value="1"/>
</dbReference>
<organism evidence="10 11">
    <name type="scientific">Dictyobacter kobayashii</name>
    <dbReference type="NCBI Taxonomy" id="2014872"/>
    <lineage>
        <taxon>Bacteria</taxon>
        <taxon>Bacillati</taxon>
        <taxon>Chloroflexota</taxon>
        <taxon>Ktedonobacteria</taxon>
        <taxon>Ktedonobacterales</taxon>
        <taxon>Dictyobacteraceae</taxon>
        <taxon>Dictyobacter</taxon>
    </lineage>
</organism>
<dbReference type="Gene3D" id="3.30.565.10">
    <property type="entry name" value="Histidine kinase-like ATPase, C-terminal domain"/>
    <property type="match status" value="1"/>
</dbReference>
<dbReference type="Pfam" id="PF08447">
    <property type="entry name" value="PAS_3"/>
    <property type="match status" value="1"/>
</dbReference>
<evidence type="ECO:0000256" key="4">
    <source>
        <dbReference type="ARBA" id="ARBA00022679"/>
    </source>
</evidence>
<dbReference type="InterPro" id="IPR005467">
    <property type="entry name" value="His_kinase_dom"/>
</dbReference>
<dbReference type="CDD" id="cd00130">
    <property type="entry name" value="PAS"/>
    <property type="match status" value="4"/>
</dbReference>
<dbReference type="Pfam" id="PF13426">
    <property type="entry name" value="PAS_9"/>
    <property type="match status" value="1"/>
</dbReference>
<evidence type="ECO:0000259" key="8">
    <source>
        <dbReference type="PROSITE" id="PS50112"/>
    </source>
</evidence>
<evidence type="ECO:0000259" key="9">
    <source>
        <dbReference type="PROSITE" id="PS50113"/>
    </source>
</evidence>
<dbReference type="SMART" id="SM00086">
    <property type="entry name" value="PAC"/>
    <property type="match status" value="4"/>
</dbReference>
<dbReference type="InterPro" id="IPR003661">
    <property type="entry name" value="HisK_dim/P_dom"/>
</dbReference>
<dbReference type="Pfam" id="PF00512">
    <property type="entry name" value="HisKA"/>
    <property type="match status" value="1"/>
</dbReference>
<dbReference type="PRINTS" id="PR00344">
    <property type="entry name" value="BCTRLSENSOR"/>
</dbReference>
<dbReference type="GO" id="GO:0000155">
    <property type="term" value="F:phosphorelay sensor kinase activity"/>
    <property type="evidence" value="ECO:0007669"/>
    <property type="project" value="InterPro"/>
</dbReference>
<dbReference type="SUPFAM" id="SSF55785">
    <property type="entry name" value="PYP-like sensor domain (PAS domain)"/>
    <property type="match status" value="4"/>
</dbReference>
<dbReference type="PROSITE" id="PS50112">
    <property type="entry name" value="PAS"/>
    <property type="match status" value="2"/>
</dbReference>
<keyword evidence="3" id="KW-0597">Phosphoprotein</keyword>
<dbReference type="PANTHER" id="PTHR43304:SF1">
    <property type="entry name" value="PAC DOMAIN-CONTAINING PROTEIN"/>
    <property type="match status" value="1"/>
</dbReference>
<evidence type="ECO:0000256" key="1">
    <source>
        <dbReference type="ARBA" id="ARBA00000085"/>
    </source>
</evidence>
<keyword evidence="11" id="KW-1185">Reference proteome</keyword>
<dbReference type="CDD" id="cd00082">
    <property type="entry name" value="HisKA"/>
    <property type="match status" value="1"/>
</dbReference>
<feature type="domain" description="PAS" evidence="8">
    <location>
        <begin position="278"/>
        <end position="349"/>
    </location>
</feature>
<dbReference type="PANTHER" id="PTHR43304">
    <property type="entry name" value="PHYTOCHROME-LIKE PROTEIN CPH1"/>
    <property type="match status" value="1"/>
</dbReference>
<dbReference type="InterPro" id="IPR035965">
    <property type="entry name" value="PAS-like_dom_sf"/>
</dbReference>
<evidence type="ECO:0000259" key="7">
    <source>
        <dbReference type="PROSITE" id="PS50109"/>
    </source>
</evidence>
<dbReference type="Pfam" id="PF02518">
    <property type="entry name" value="HATPase_c"/>
    <property type="match status" value="1"/>
</dbReference>
<dbReference type="InterPro" id="IPR003594">
    <property type="entry name" value="HATPase_dom"/>
</dbReference>
<dbReference type="NCBIfam" id="TIGR00229">
    <property type="entry name" value="sensory_box"/>
    <property type="match status" value="4"/>
</dbReference>
<dbReference type="InterPro" id="IPR001610">
    <property type="entry name" value="PAC"/>
</dbReference>
<dbReference type="EMBL" id="BIFS01000002">
    <property type="protein sequence ID" value="GCE22609.1"/>
    <property type="molecule type" value="Genomic_DNA"/>
</dbReference>
<comment type="caution">
    <text evidence="10">The sequence shown here is derived from an EMBL/GenBank/DDBJ whole genome shotgun (WGS) entry which is preliminary data.</text>
</comment>
<dbReference type="RefSeq" id="WP_126555626.1">
    <property type="nucleotide sequence ID" value="NZ_BIFS01000002.1"/>
</dbReference>
<dbReference type="AlphaFoldDB" id="A0A402AU80"/>
<evidence type="ECO:0000313" key="10">
    <source>
        <dbReference type="EMBL" id="GCE22609.1"/>
    </source>
</evidence>
<dbReference type="PROSITE" id="PS50113">
    <property type="entry name" value="PAC"/>
    <property type="match status" value="2"/>
</dbReference>
<keyword evidence="5 10" id="KW-0418">Kinase</keyword>
<gene>
    <name evidence="10" type="ORF">KDK_64090</name>
</gene>
<evidence type="ECO:0000256" key="5">
    <source>
        <dbReference type="ARBA" id="ARBA00022777"/>
    </source>
</evidence>
<dbReference type="Pfam" id="PF08448">
    <property type="entry name" value="PAS_4"/>
    <property type="match status" value="2"/>
</dbReference>
<evidence type="ECO:0000256" key="6">
    <source>
        <dbReference type="ARBA" id="ARBA00023012"/>
    </source>
</evidence>
<dbReference type="SUPFAM" id="SSF55874">
    <property type="entry name" value="ATPase domain of HSP90 chaperone/DNA topoisomerase II/histidine kinase"/>
    <property type="match status" value="1"/>
</dbReference>
<dbReference type="InterPro" id="IPR036097">
    <property type="entry name" value="HisK_dim/P_sf"/>
</dbReference>
<dbReference type="EC" id="2.7.13.3" evidence="2"/>
<dbReference type="Proteomes" id="UP000287188">
    <property type="component" value="Unassembled WGS sequence"/>
</dbReference>
<evidence type="ECO:0000313" key="11">
    <source>
        <dbReference type="Proteomes" id="UP000287188"/>
    </source>
</evidence>
<dbReference type="InterPro" id="IPR036890">
    <property type="entry name" value="HATPase_C_sf"/>
</dbReference>
<dbReference type="InterPro" id="IPR013656">
    <property type="entry name" value="PAS_4"/>
</dbReference>
<feature type="domain" description="Histidine kinase" evidence="7">
    <location>
        <begin position="532"/>
        <end position="762"/>
    </location>
</feature>
<accession>A0A402AU80</accession>
<dbReference type="SUPFAM" id="SSF47384">
    <property type="entry name" value="Homodimeric domain of signal transducing histidine kinase"/>
    <property type="match status" value="1"/>
</dbReference>
<dbReference type="SMART" id="SM00091">
    <property type="entry name" value="PAS"/>
    <property type="match status" value="4"/>
</dbReference>
<dbReference type="OrthoDB" id="9794845at2"/>
<sequence length="762" mass="86465">MGQKPEQARQDEQSLPSYKAMQEMEQRFRATFEQAAVGMAHVAPSGHFLAVNQKLCDIVGYTHAELFMRTFQDITYPPDLEEDIAYVNQILAGECATYTMEKRYIRRDGSLVWVNLTVSLVRHEDGAPHYFISVIEDISQRKHLEETLYQQNQLLQQMVNNAPDIIARFDRNLRHLSINLAATRATGRPTSEFLGRTNREVGMPITQVDAWDAALQAVFATGENGTIEFCFPAADGRLRWYQSRLAAERDQAGEIVSVLSVARDVTALRQAHEELQYSEARLRRLLDSNIIGVAFAEGTRIIEANDAYLQMIGYSREDIQARRIDWVAMTPPEYAPLDERALRELLTRGASTPYEKEYFHKDGNRVPILIGAAMVQEHPIQWACFVMDLSEQKRITDQLSRAVQAFQTLADHVPDMITRHDARTLRYLYANPAVTYTTGISPDAFPGKTPRELGMAEEECQFFEQQLKQVAQTGIPLTVEYNFTHHDQLRHYQSRMIPEYDREQKLNSILVITYDITELKEQESRKDAFISMAGHELRSPLTAIKGNLQLASRQVDKLVADGQETQVQTTLQEVQQRLGRTLRQVAVQQRLINDLLDVSRITSDKLKLSIETYDLRALVQDSVEDQRASTPNREIQLELQTSEPVMVQADKDRIGQVICNYLTNAIKYSSNEQAVTVGLALADQQARVWVQDHGPGLSAHAQQQVWKRFYQEPGILVQNRSGVGLGIGLYICQSIIAHHHGLVGVESTPGHGSTFWFTLPLN</sequence>